<dbReference type="InterPro" id="IPR013096">
    <property type="entry name" value="Cupin_2"/>
</dbReference>
<accession>A0A0R2A3K7</accession>
<protein>
    <submittedName>
        <fullName evidence="2">Pectin degradation protein (Sugar phosphate isomerase family)</fullName>
    </submittedName>
</protein>
<name>A0A0R2A3K7_9LACO</name>
<dbReference type="OrthoDB" id="9811153at2"/>
<dbReference type="Proteomes" id="UP000051733">
    <property type="component" value="Unassembled WGS sequence"/>
</dbReference>
<dbReference type="InterPro" id="IPR011051">
    <property type="entry name" value="RmlC_Cupin_sf"/>
</dbReference>
<dbReference type="PANTHER" id="PTHR40112:SF1">
    <property type="entry name" value="H2HPP ISOMERASE"/>
    <property type="match status" value="1"/>
</dbReference>
<evidence type="ECO:0000259" key="1">
    <source>
        <dbReference type="Pfam" id="PF07883"/>
    </source>
</evidence>
<dbReference type="EMBL" id="AYYY01000014">
    <property type="protein sequence ID" value="KRM61953.1"/>
    <property type="molecule type" value="Genomic_DNA"/>
</dbReference>
<comment type="caution">
    <text evidence="2">The sequence shown here is derived from an EMBL/GenBank/DDBJ whole genome shotgun (WGS) entry which is preliminary data.</text>
</comment>
<dbReference type="PATRIC" id="fig|1423813.3.peg.1050"/>
<dbReference type="PIRSF" id="PIRSF029883">
    <property type="entry name" value="KdgF"/>
    <property type="match status" value="1"/>
</dbReference>
<dbReference type="CDD" id="cd02238">
    <property type="entry name" value="cupin_KdgF"/>
    <property type="match status" value="1"/>
</dbReference>
<dbReference type="InterPro" id="IPR052535">
    <property type="entry name" value="Bacilysin_H2HPP_isomerase"/>
</dbReference>
<dbReference type="Pfam" id="PF07883">
    <property type="entry name" value="Cupin_2"/>
    <property type="match status" value="1"/>
</dbReference>
<keyword evidence="3" id="KW-1185">Reference proteome</keyword>
<organism evidence="2 3">
    <name type="scientific">Paucilactobacillus vaccinostercus DSM 20634</name>
    <dbReference type="NCBI Taxonomy" id="1423813"/>
    <lineage>
        <taxon>Bacteria</taxon>
        <taxon>Bacillati</taxon>
        <taxon>Bacillota</taxon>
        <taxon>Bacilli</taxon>
        <taxon>Lactobacillales</taxon>
        <taxon>Lactobacillaceae</taxon>
        <taxon>Paucilactobacillus</taxon>
    </lineage>
</organism>
<dbReference type="GO" id="GO:0016853">
    <property type="term" value="F:isomerase activity"/>
    <property type="evidence" value="ECO:0007669"/>
    <property type="project" value="UniProtKB-KW"/>
</dbReference>
<dbReference type="SUPFAM" id="SSF51182">
    <property type="entry name" value="RmlC-like cupins"/>
    <property type="match status" value="1"/>
</dbReference>
<gene>
    <name evidence="2" type="ORF">FC26_GL001026</name>
</gene>
<feature type="domain" description="Cupin type-2" evidence="1">
    <location>
        <begin position="42"/>
        <end position="93"/>
    </location>
</feature>
<keyword evidence="2" id="KW-0413">Isomerase</keyword>
<dbReference type="RefSeq" id="WP_057777919.1">
    <property type="nucleotide sequence ID" value="NZ_AYYY01000014.1"/>
</dbReference>
<evidence type="ECO:0000313" key="3">
    <source>
        <dbReference type="Proteomes" id="UP000051733"/>
    </source>
</evidence>
<evidence type="ECO:0000313" key="2">
    <source>
        <dbReference type="EMBL" id="KRM61953.1"/>
    </source>
</evidence>
<dbReference type="InterPro" id="IPR014710">
    <property type="entry name" value="RmlC-like_jellyroll"/>
</dbReference>
<sequence>MFFNQADLKTQVIDDNSYRQILAHSGSLMNVKVFFKQATPAAPIPVHQHVHEQTTYVLKGAFKFEIREATGTQVQEVHEGDSIYFPANVLHGCIPLADDSQLLDSFTPQREDFLQ</sequence>
<reference evidence="2 3" key="1">
    <citation type="journal article" date="2015" name="Genome Announc.">
        <title>Expanding the biotechnology potential of lactobacilli through comparative genomics of 213 strains and associated genera.</title>
        <authorList>
            <person name="Sun Z."/>
            <person name="Harris H.M."/>
            <person name="McCann A."/>
            <person name="Guo C."/>
            <person name="Argimon S."/>
            <person name="Zhang W."/>
            <person name="Yang X."/>
            <person name="Jeffery I.B."/>
            <person name="Cooney J.C."/>
            <person name="Kagawa T.F."/>
            <person name="Liu W."/>
            <person name="Song Y."/>
            <person name="Salvetti E."/>
            <person name="Wrobel A."/>
            <person name="Rasinkangas P."/>
            <person name="Parkhill J."/>
            <person name="Rea M.C."/>
            <person name="O'Sullivan O."/>
            <person name="Ritari J."/>
            <person name="Douillard F.P."/>
            <person name="Paul Ross R."/>
            <person name="Yang R."/>
            <person name="Briner A.E."/>
            <person name="Felis G.E."/>
            <person name="de Vos W.M."/>
            <person name="Barrangou R."/>
            <person name="Klaenhammer T.R."/>
            <person name="Caufield P.W."/>
            <person name="Cui Y."/>
            <person name="Zhang H."/>
            <person name="O'Toole P.W."/>
        </authorList>
    </citation>
    <scope>NUCLEOTIDE SEQUENCE [LARGE SCALE GENOMIC DNA]</scope>
    <source>
        <strain evidence="2 3">DSM 20634</strain>
    </source>
</reference>
<dbReference type="Gene3D" id="2.60.120.10">
    <property type="entry name" value="Jelly Rolls"/>
    <property type="match status" value="1"/>
</dbReference>
<dbReference type="STRING" id="1423813.FC26_GL001026"/>
<dbReference type="AlphaFoldDB" id="A0A0R2A3K7"/>
<proteinExistence type="predicted"/>
<dbReference type="PANTHER" id="PTHR40112">
    <property type="entry name" value="H2HPP ISOMERASE"/>
    <property type="match status" value="1"/>
</dbReference>
<dbReference type="InterPro" id="IPR025499">
    <property type="entry name" value="KdgF"/>
</dbReference>